<dbReference type="GO" id="GO:0015036">
    <property type="term" value="F:disulfide oxidoreductase activity"/>
    <property type="evidence" value="ECO:0007669"/>
    <property type="project" value="UniProtKB-ARBA"/>
</dbReference>
<comment type="caution">
    <text evidence="4">The sequence shown here is derived from an EMBL/GenBank/DDBJ whole genome shotgun (WGS) entry which is preliminary data.</text>
</comment>
<dbReference type="SUPFAM" id="SSF52833">
    <property type="entry name" value="Thioredoxin-like"/>
    <property type="match status" value="1"/>
</dbReference>
<name>A0A2A4I0M3_9SPHN</name>
<dbReference type="CDD" id="cd02947">
    <property type="entry name" value="TRX_family"/>
    <property type="match status" value="1"/>
</dbReference>
<evidence type="ECO:0000256" key="1">
    <source>
        <dbReference type="ARBA" id="ARBA00023284"/>
    </source>
</evidence>
<evidence type="ECO:0000313" key="5">
    <source>
        <dbReference type="Proteomes" id="UP000218784"/>
    </source>
</evidence>
<dbReference type="InterPro" id="IPR036249">
    <property type="entry name" value="Thioredoxin-like_sf"/>
</dbReference>
<gene>
    <name evidence="4" type="ORF">COA17_08150</name>
</gene>
<evidence type="ECO:0000256" key="2">
    <source>
        <dbReference type="SAM" id="SignalP"/>
    </source>
</evidence>
<feature type="signal peptide" evidence="2">
    <location>
        <begin position="1"/>
        <end position="20"/>
    </location>
</feature>
<dbReference type="InterPro" id="IPR013766">
    <property type="entry name" value="Thioredoxin_domain"/>
</dbReference>
<keyword evidence="2" id="KW-0732">Signal</keyword>
<dbReference type="InterPro" id="IPR017937">
    <property type="entry name" value="Thioredoxin_CS"/>
</dbReference>
<accession>A0A2A4I0M3</accession>
<evidence type="ECO:0000259" key="3">
    <source>
        <dbReference type="PROSITE" id="PS51352"/>
    </source>
</evidence>
<dbReference type="Proteomes" id="UP000218784">
    <property type="component" value="Unassembled WGS sequence"/>
</dbReference>
<feature type="chain" id="PRO_5012426817" evidence="2">
    <location>
        <begin position="21"/>
        <end position="130"/>
    </location>
</feature>
<protein>
    <submittedName>
        <fullName evidence="4">Thiol reductase thioredoxin</fullName>
    </submittedName>
</protein>
<reference evidence="4 5" key="1">
    <citation type="submission" date="2017-09" db="EMBL/GenBank/DDBJ databases">
        <title>Sphingomonas ginsenosidimutans KACC 14949, whole genome shotgun sequence.</title>
        <authorList>
            <person name="Feng G."/>
            <person name="Zhu H."/>
        </authorList>
    </citation>
    <scope>NUCLEOTIDE SEQUENCE [LARGE SCALE GENOMIC DNA]</scope>
    <source>
        <strain evidence="4 5">KACC 14949</strain>
    </source>
</reference>
<sequence length="130" mass="14225">MRLLPRPAAALLLALAGCSAAPVAPVPSFSVPAFQAARERGEPILVHVHADWCPTCRAQAPTVFALTREPAFRQLKVFRIDFDRQEVERLALGARQQSTLIVWRKGREIDRSTGVTDPAAIRAMAAEALK</sequence>
<keyword evidence="1" id="KW-0676">Redox-active center</keyword>
<keyword evidence="5" id="KW-1185">Reference proteome</keyword>
<evidence type="ECO:0000313" key="4">
    <source>
        <dbReference type="EMBL" id="PCG09803.1"/>
    </source>
</evidence>
<dbReference type="EMBL" id="NWVD01000002">
    <property type="protein sequence ID" value="PCG09803.1"/>
    <property type="molecule type" value="Genomic_DNA"/>
</dbReference>
<dbReference type="PROSITE" id="PS51352">
    <property type="entry name" value="THIOREDOXIN_2"/>
    <property type="match status" value="1"/>
</dbReference>
<dbReference type="PROSITE" id="PS51257">
    <property type="entry name" value="PROKAR_LIPOPROTEIN"/>
    <property type="match status" value="1"/>
</dbReference>
<proteinExistence type="predicted"/>
<dbReference type="RefSeq" id="WP_096611525.1">
    <property type="nucleotide sequence ID" value="NZ_NWVD01000002.1"/>
</dbReference>
<organism evidence="4 5">
    <name type="scientific">Sphingomonas ginsenosidimutans</name>
    <dbReference type="NCBI Taxonomy" id="862134"/>
    <lineage>
        <taxon>Bacteria</taxon>
        <taxon>Pseudomonadati</taxon>
        <taxon>Pseudomonadota</taxon>
        <taxon>Alphaproteobacteria</taxon>
        <taxon>Sphingomonadales</taxon>
        <taxon>Sphingomonadaceae</taxon>
        <taxon>Sphingomonas</taxon>
    </lineage>
</organism>
<dbReference type="AlphaFoldDB" id="A0A2A4I0M3"/>
<dbReference type="Pfam" id="PF00085">
    <property type="entry name" value="Thioredoxin"/>
    <property type="match status" value="1"/>
</dbReference>
<feature type="domain" description="Thioredoxin" evidence="3">
    <location>
        <begin position="20"/>
        <end position="130"/>
    </location>
</feature>
<dbReference type="PROSITE" id="PS00194">
    <property type="entry name" value="THIOREDOXIN_1"/>
    <property type="match status" value="1"/>
</dbReference>
<dbReference type="Gene3D" id="3.40.30.10">
    <property type="entry name" value="Glutaredoxin"/>
    <property type="match status" value="1"/>
</dbReference>